<dbReference type="STRING" id="1612202.SAMN05421734_10192"/>
<evidence type="ECO:0000256" key="1">
    <source>
        <dbReference type="ARBA" id="ARBA00011073"/>
    </source>
</evidence>
<dbReference type="PANTHER" id="PTHR43806">
    <property type="entry name" value="PEPTIDASE S8"/>
    <property type="match status" value="1"/>
</dbReference>
<dbReference type="PROSITE" id="PS51892">
    <property type="entry name" value="SUBTILASE"/>
    <property type="match status" value="1"/>
</dbReference>
<keyword evidence="8" id="KW-0732">Signal</keyword>
<feature type="domain" description="Peptidase S8/S53" evidence="9">
    <location>
        <begin position="114"/>
        <end position="485"/>
    </location>
</feature>
<dbReference type="PROSITE" id="PS00138">
    <property type="entry name" value="SUBTILASE_SER"/>
    <property type="match status" value="1"/>
</dbReference>
<dbReference type="InterPro" id="IPR036852">
    <property type="entry name" value="Peptidase_S8/S53_dom_sf"/>
</dbReference>
<organism evidence="10 11">
    <name type="scientific">Pelagirhabdus alkalitolerans</name>
    <dbReference type="NCBI Taxonomy" id="1612202"/>
    <lineage>
        <taxon>Bacteria</taxon>
        <taxon>Bacillati</taxon>
        <taxon>Bacillota</taxon>
        <taxon>Bacilli</taxon>
        <taxon>Bacillales</taxon>
        <taxon>Bacillaceae</taxon>
        <taxon>Pelagirhabdus</taxon>
    </lineage>
</organism>
<gene>
    <name evidence="10" type="ORF">SAMN05421734_10192</name>
</gene>
<keyword evidence="3 6" id="KW-0378">Hydrolase</keyword>
<dbReference type="PROSITE" id="PS00137">
    <property type="entry name" value="SUBTILASE_HIS"/>
    <property type="match status" value="1"/>
</dbReference>
<proteinExistence type="inferred from homology"/>
<dbReference type="InterPro" id="IPR023828">
    <property type="entry name" value="Peptidase_S8_Ser-AS"/>
</dbReference>
<evidence type="ECO:0000313" key="11">
    <source>
        <dbReference type="Proteomes" id="UP000242949"/>
    </source>
</evidence>
<evidence type="ECO:0000256" key="6">
    <source>
        <dbReference type="PROSITE-ProRule" id="PRU01240"/>
    </source>
</evidence>
<dbReference type="PROSITE" id="PS00136">
    <property type="entry name" value="SUBTILASE_ASP"/>
    <property type="match status" value="1"/>
</dbReference>
<feature type="active site" description="Charge relay system" evidence="5 6">
    <location>
        <position position="163"/>
    </location>
</feature>
<dbReference type="PRINTS" id="PR00723">
    <property type="entry name" value="SUBTILISIN"/>
</dbReference>
<dbReference type="Gene3D" id="3.40.50.200">
    <property type="entry name" value="Peptidase S8/S53 domain"/>
    <property type="match status" value="2"/>
</dbReference>
<dbReference type="InterPro" id="IPR022398">
    <property type="entry name" value="Peptidase_S8_His-AS"/>
</dbReference>
<protein>
    <submittedName>
        <fullName evidence="10">Minor extracellular serine protease Vpr</fullName>
    </submittedName>
</protein>
<name>A0A1G6GHE2_9BACI</name>
<feature type="signal peptide" evidence="8">
    <location>
        <begin position="1"/>
        <end position="16"/>
    </location>
</feature>
<evidence type="ECO:0000256" key="3">
    <source>
        <dbReference type="ARBA" id="ARBA00022801"/>
    </source>
</evidence>
<dbReference type="SUPFAM" id="SSF52743">
    <property type="entry name" value="Subtilisin-like"/>
    <property type="match status" value="1"/>
</dbReference>
<dbReference type="InterPro" id="IPR034213">
    <property type="entry name" value="S8_Vpr-like"/>
</dbReference>
<evidence type="ECO:0000256" key="7">
    <source>
        <dbReference type="RuleBase" id="RU003355"/>
    </source>
</evidence>
<dbReference type="CDD" id="cd07474">
    <property type="entry name" value="Peptidases_S8_subtilisin_Vpr-like"/>
    <property type="match status" value="1"/>
</dbReference>
<dbReference type="GO" id="GO:0004252">
    <property type="term" value="F:serine-type endopeptidase activity"/>
    <property type="evidence" value="ECO:0007669"/>
    <property type="project" value="UniProtKB-UniRule"/>
</dbReference>
<evidence type="ECO:0000256" key="4">
    <source>
        <dbReference type="ARBA" id="ARBA00022825"/>
    </source>
</evidence>
<dbReference type="RefSeq" id="WP_090791695.1">
    <property type="nucleotide sequence ID" value="NZ_FMYI01000001.1"/>
</dbReference>
<dbReference type="AlphaFoldDB" id="A0A1G6GHE2"/>
<feature type="active site" description="Charge relay system" evidence="5 6">
    <location>
        <position position="439"/>
    </location>
</feature>
<dbReference type="Pfam" id="PF00082">
    <property type="entry name" value="Peptidase_S8"/>
    <property type="match status" value="1"/>
</dbReference>
<dbReference type="PANTHER" id="PTHR43806:SF65">
    <property type="entry name" value="SERINE PROTEASE APRX"/>
    <property type="match status" value="1"/>
</dbReference>
<dbReference type="EMBL" id="FMYI01000001">
    <property type="protein sequence ID" value="SDB81428.1"/>
    <property type="molecule type" value="Genomic_DNA"/>
</dbReference>
<dbReference type="InterPro" id="IPR000209">
    <property type="entry name" value="Peptidase_S8/S53_dom"/>
</dbReference>
<reference evidence="11" key="1">
    <citation type="submission" date="2016-09" db="EMBL/GenBank/DDBJ databases">
        <authorList>
            <person name="Varghese N."/>
            <person name="Submissions S."/>
        </authorList>
    </citation>
    <scope>NUCLEOTIDE SEQUENCE [LARGE SCALE GENOMIC DNA]</scope>
    <source>
        <strain evidence="11">S5</strain>
    </source>
</reference>
<evidence type="ECO:0000256" key="8">
    <source>
        <dbReference type="SAM" id="SignalP"/>
    </source>
</evidence>
<accession>A0A1G6GHE2</accession>
<dbReference type="InterPro" id="IPR015500">
    <property type="entry name" value="Peptidase_S8_subtilisin-rel"/>
</dbReference>
<evidence type="ECO:0000256" key="5">
    <source>
        <dbReference type="PIRSR" id="PIRSR615500-1"/>
    </source>
</evidence>
<evidence type="ECO:0000313" key="10">
    <source>
        <dbReference type="EMBL" id="SDB81428.1"/>
    </source>
</evidence>
<feature type="active site" description="Charge relay system" evidence="5 6">
    <location>
        <position position="123"/>
    </location>
</feature>
<dbReference type="InterPro" id="IPR023827">
    <property type="entry name" value="Peptidase_S8_Asp-AS"/>
</dbReference>
<dbReference type="Proteomes" id="UP000242949">
    <property type="component" value="Unassembled WGS sequence"/>
</dbReference>
<keyword evidence="4 6" id="KW-0720">Serine protease</keyword>
<comment type="similarity">
    <text evidence="1 6 7">Belongs to the peptidase S8 family.</text>
</comment>
<evidence type="ECO:0000256" key="2">
    <source>
        <dbReference type="ARBA" id="ARBA00022670"/>
    </source>
</evidence>
<feature type="chain" id="PRO_5038552867" evidence="8">
    <location>
        <begin position="17"/>
        <end position="700"/>
    </location>
</feature>
<dbReference type="GO" id="GO:0006508">
    <property type="term" value="P:proteolysis"/>
    <property type="evidence" value="ECO:0007669"/>
    <property type="project" value="UniProtKB-KW"/>
</dbReference>
<sequence>MRVFFLLFIMFSSLFAFDSVSATEERHLVELDESPDAFIEKLDRYHPYIHVLNTFDTLLQAVAIEGKPHQIERVLEEQAVKRVFPVVDYTASYQLADTELISDSYLDLELGYTGKGIKVGIVDTGIDYTHPDLKGNYKGGYDLFDLDDDPMETQPEEGMPTLHGTHVSGIVGANGTFKGVAPDVDLYAYRALGPGGIGTNLHVIAALEQAVKDGMDIINLSLGNTINGPDWPTSTAVNRAVEKGVSVVVANGNAGPEDWTVGSPATAEQAISVGASTKSYTKPELELLKNHQRIELLELPNAKSWDLTRDYRLTTDPNDASEHILLVDPTEQNFLETLEKIKPSGLLIEHKPDESIEALLHLQTPFPVALISEESAESLRQDEGLWLRTHHNEIDNEVASFSSRGPVTASWAIKPDIIAPGYNILSTVPDGYQALNGTSMAAPYVTGVLAILKEANPDYTPEQLKAALLTGASPLKTHAPIEQGAGEINAEASLETDLLIENAHLSFGIKNEHNEEQTHILKVTNVSDQPIPFEIKRPRTQIGKRWDIPKRVIISPNETIELPIRLTVTQPKSADDSYQGYLTTETDNKNYQLPYLWLNQIDDLSFIRGIEFEPSIQDPMTYHFSLQLSEPVETLVIDALDPQTLQHQATLYHQEKVDAGLYQDSCQLPDDGSYLINVTVVKNQKQESHQFMLEKIKDKN</sequence>
<dbReference type="InterPro" id="IPR050131">
    <property type="entry name" value="Peptidase_S8_subtilisin-like"/>
</dbReference>
<keyword evidence="2 6" id="KW-0645">Protease</keyword>
<evidence type="ECO:0000259" key="9">
    <source>
        <dbReference type="Pfam" id="PF00082"/>
    </source>
</evidence>
<keyword evidence="11" id="KW-1185">Reference proteome</keyword>
<dbReference type="OrthoDB" id="9798386at2"/>